<accession>A0ABP9Z9T5</accession>
<dbReference type="EMBL" id="BAABUK010000028">
    <property type="protein sequence ID" value="GAA5815893.1"/>
    <property type="molecule type" value="Genomic_DNA"/>
</dbReference>
<gene>
    <name evidence="2" type="ORF">MFLAVUS_009412</name>
</gene>
<evidence type="ECO:0000313" key="3">
    <source>
        <dbReference type="Proteomes" id="UP001473302"/>
    </source>
</evidence>
<protein>
    <submittedName>
        <fullName evidence="2">Uncharacterized protein</fullName>
    </submittedName>
</protein>
<evidence type="ECO:0000256" key="1">
    <source>
        <dbReference type="SAM" id="MobiDB-lite"/>
    </source>
</evidence>
<reference evidence="2 3" key="1">
    <citation type="submission" date="2024-04" db="EMBL/GenBank/DDBJ databases">
        <title>genome sequences of Mucor flavus KT1a and Helicostylum pulchrum KT1b strains isolated from the surface of a dry-aged beef.</title>
        <authorList>
            <person name="Toyotome T."/>
            <person name="Hosono M."/>
            <person name="Torimaru M."/>
            <person name="Fukuda K."/>
            <person name="Mikami N."/>
        </authorList>
    </citation>
    <scope>NUCLEOTIDE SEQUENCE [LARGE SCALE GENOMIC DNA]</scope>
    <source>
        <strain evidence="2 3">KT1a</strain>
    </source>
</reference>
<feature type="region of interest" description="Disordered" evidence="1">
    <location>
        <begin position="97"/>
        <end position="218"/>
    </location>
</feature>
<keyword evidence="3" id="KW-1185">Reference proteome</keyword>
<feature type="compositionally biased region" description="Low complexity" evidence="1">
    <location>
        <begin position="171"/>
        <end position="180"/>
    </location>
</feature>
<name>A0ABP9Z9T5_9FUNG</name>
<feature type="region of interest" description="Disordered" evidence="1">
    <location>
        <begin position="356"/>
        <end position="376"/>
    </location>
</feature>
<feature type="compositionally biased region" description="Basic and acidic residues" evidence="1">
    <location>
        <begin position="149"/>
        <end position="165"/>
    </location>
</feature>
<feature type="compositionally biased region" description="Basic residues" evidence="1">
    <location>
        <begin position="99"/>
        <end position="129"/>
    </location>
</feature>
<proteinExistence type="predicted"/>
<dbReference type="Proteomes" id="UP001473302">
    <property type="component" value="Unassembled WGS sequence"/>
</dbReference>
<dbReference type="PANTHER" id="PTHR34689">
    <property type="entry name" value="NUCLEIC ACID-BINDING PROTEIN"/>
    <property type="match status" value="1"/>
</dbReference>
<comment type="caution">
    <text evidence="2">The sequence shown here is derived from an EMBL/GenBank/DDBJ whole genome shotgun (WGS) entry which is preliminary data.</text>
</comment>
<sequence length="376" mass="45156">MRGLRYLMEQPDKASFGSAFRHTYYTNMETNNYVEIWHNQLEITYLKRSKNRGLNNRLVYVLSQDVLQGYLQIIRRITFNIVCFWRSLFYLLDMVRSPSPRRSRRSPSPQRRSRRSPSPDRKRRHRSRSRSADKERSSHRSSRRRHSRSPSESRHRSRHHTSDSKRHSRRSSVSSSSSSSSEDERRKKRDHKKHKKDKKDKKHKKSKKKSKKSKLSSVGDQWGKYGIIHDADIFSKEAEFQAWLIEVKNANVEILNNIKRKEMFADFMEDYNTATMPHEKFYNLHKWDKRQEALRMGEKPVPTGDFFDFRNDEEKLRMQHRQAARAVASRQPTLQLSEEQIKELSRINRERVEADRMRKMGLKPRENMGVRYEEDE</sequence>
<feature type="compositionally biased region" description="Basic residues" evidence="1">
    <location>
        <begin position="186"/>
        <end position="214"/>
    </location>
</feature>
<organism evidence="2 3">
    <name type="scientific">Mucor flavus</name>
    <dbReference type="NCBI Taxonomy" id="439312"/>
    <lineage>
        <taxon>Eukaryota</taxon>
        <taxon>Fungi</taxon>
        <taxon>Fungi incertae sedis</taxon>
        <taxon>Mucoromycota</taxon>
        <taxon>Mucoromycotina</taxon>
        <taxon>Mucoromycetes</taxon>
        <taxon>Mucorales</taxon>
        <taxon>Mucorineae</taxon>
        <taxon>Mucoraceae</taxon>
        <taxon>Mucor</taxon>
    </lineage>
</organism>
<feature type="compositionally biased region" description="Basic residues" evidence="1">
    <location>
        <begin position="139"/>
        <end position="148"/>
    </location>
</feature>
<dbReference type="PANTHER" id="PTHR34689:SF1">
    <property type="entry name" value="NUCLEIC ACID-BINDING PROTEIN"/>
    <property type="match status" value="1"/>
</dbReference>
<evidence type="ECO:0000313" key="2">
    <source>
        <dbReference type="EMBL" id="GAA5815893.1"/>
    </source>
</evidence>